<evidence type="ECO:0000256" key="3">
    <source>
        <dbReference type="ARBA" id="ARBA00022723"/>
    </source>
</evidence>
<evidence type="ECO:0000256" key="7">
    <source>
        <dbReference type="PROSITE-ProRule" id="PRU00146"/>
    </source>
</evidence>
<feature type="compositionally biased region" description="Basic and acidic residues" evidence="8">
    <location>
        <begin position="457"/>
        <end position="469"/>
    </location>
</feature>
<evidence type="ECO:0000256" key="8">
    <source>
        <dbReference type="SAM" id="MobiDB-lite"/>
    </source>
</evidence>
<feature type="region of interest" description="Disordered" evidence="8">
    <location>
        <begin position="166"/>
        <end position="211"/>
    </location>
</feature>
<feature type="compositionally biased region" description="Basic residues" evidence="8">
    <location>
        <begin position="728"/>
        <end position="739"/>
    </location>
</feature>
<evidence type="ECO:0000256" key="5">
    <source>
        <dbReference type="ARBA" id="ARBA00022833"/>
    </source>
</evidence>
<dbReference type="Gene3D" id="3.30.40.10">
    <property type="entry name" value="Zinc/RING finger domain, C3HC4 (zinc finger)"/>
    <property type="match status" value="1"/>
</dbReference>
<comment type="similarity">
    <text evidence="2">Belongs to the ING family.</text>
</comment>
<dbReference type="PROSITE" id="PS50016">
    <property type="entry name" value="ZF_PHD_2"/>
    <property type="match status" value="1"/>
</dbReference>
<evidence type="ECO:0000256" key="4">
    <source>
        <dbReference type="ARBA" id="ARBA00022771"/>
    </source>
</evidence>
<keyword evidence="11" id="KW-1185">Reference proteome</keyword>
<feature type="region of interest" description="Disordered" evidence="8">
    <location>
        <begin position="358"/>
        <end position="755"/>
    </location>
</feature>
<feature type="region of interest" description="Disordered" evidence="8">
    <location>
        <begin position="223"/>
        <end position="287"/>
    </location>
</feature>
<feature type="compositionally biased region" description="Basic residues" evidence="8">
    <location>
        <begin position="447"/>
        <end position="456"/>
    </location>
</feature>
<gene>
    <name evidence="10" type="ORF">VTK73DRAFT_959</name>
</gene>
<dbReference type="Proteomes" id="UP001586593">
    <property type="component" value="Unassembled WGS sequence"/>
</dbReference>
<accession>A0ABR3XCI9</accession>
<feature type="compositionally biased region" description="Polar residues" evidence="8">
    <location>
        <begin position="432"/>
        <end position="444"/>
    </location>
</feature>
<evidence type="ECO:0000313" key="10">
    <source>
        <dbReference type="EMBL" id="KAL1873461.1"/>
    </source>
</evidence>
<keyword evidence="6" id="KW-0539">Nucleus</keyword>
<dbReference type="Gene3D" id="6.10.140.1740">
    <property type="match status" value="1"/>
</dbReference>
<feature type="compositionally biased region" description="Polar residues" evidence="8">
    <location>
        <begin position="555"/>
        <end position="566"/>
    </location>
</feature>
<dbReference type="CDD" id="cd15505">
    <property type="entry name" value="PHD_ING"/>
    <property type="match status" value="1"/>
</dbReference>
<feature type="compositionally biased region" description="Low complexity" evidence="8">
    <location>
        <begin position="540"/>
        <end position="554"/>
    </location>
</feature>
<dbReference type="InterPro" id="IPR019786">
    <property type="entry name" value="Zinc_finger_PHD-type_CS"/>
</dbReference>
<evidence type="ECO:0000256" key="6">
    <source>
        <dbReference type="ARBA" id="ARBA00023242"/>
    </source>
</evidence>
<dbReference type="PANTHER" id="PTHR10333">
    <property type="entry name" value="INHIBITOR OF GROWTH PROTEIN"/>
    <property type="match status" value="1"/>
</dbReference>
<sequence>MGSVAPVGARFDEPVSPKQTTAPMEDVALPLAEGPAGTGSLDSFDLRADPDAQATVTDFLDFTEYLPSDMMRSLTLIGKLDQTYSDASSRVHSLTVTWGQLPSLAPDQKPNPTELRSEISSNLNQAVRSRTYSHAEAVRMLENVNRHYNRAKTIFAKLQTMLENYPPPEEQKSMAAASKSPQATRTPKVTLRLEGQKVRRPQVPRITVPGDVLAPYDLNYETYTSDSETSSDEEDEDQTPGPSRVTPGPQPRIKLVKNNRTPKVPKVSRRRSSLPDPSTPAPPVSTSAALAQLKPPPENAVIGSADAPWLRLTSYELARLRKRMKKNASWAPSDTMIARELKNLGRGIEAYRAARQKAEEEGTEFVDNVPGAEGTGADEQRAPSTEAAGSDEDRESGKGVKMNEAKKLAKLAAEEAEESARKMADLARALFTASQRPLQEQSGRSAAKGKPRKRKRDSAPESEIERLEGADQSSRPQLKRTKTETPVPPPQLTSNTTTTTTEGQASGSQLSSGSATGMAHSTTPIPVPVPGQDASAATKGAVSPSPSMAAGSASNHGTGANLSLSAAQPAAATRRKSTTPILPPVRETRKTHALRKQEQQQKEEPALSIIANDRSRPVTPSLTTPAADSAPEPVSATTTGRRPASRGKAASQEPQPSLAADRPRRASTARNTPAPEKQQQQELAAGGGGAGAGATASSSSSRPVSRRAKRPAPGVISRTNSGGNSAVGRRKAAPRKKSARGGTGAISRKDNKGADDMLEVEVDDEGNVIDPDEPRYCLCNRVSFGLMIQCDYDNCKQEWFHVECVGLSDVPARTTKWYCPECRVLLNIGEKGEVNARGVKM</sequence>
<feature type="compositionally biased region" description="Basic and acidic residues" evidence="8">
    <location>
        <begin position="395"/>
        <end position="407"/>
    </location>
</feature>
<organism evidence="10 11">
    <name type="scientific">Phialemonium thermophilum</name>
    <dbReference type="NCBI Taxonomy" id="223376"/>
    <lineage>
        <taxon>Eukaryota</taxon>
        <taxon>Fungi</taxon>
        <taxon>Dikarya</taxon>
        <taxon>Ascomycota</taxon>
        <taxon>Pezizomycotina</taxon>
        <taxon>Sordariomycetes</taxon>
        <taxon>Sordariomycetidae</taxon>
        <taxon>Cephalothecales</taxon>
        <taxon>Cephalothecaceae</taxon>
        <taxon>Phialemonium</taxon>
    </lineage>
</organism>
<dbReference type="InterPro" id="IPR019787">
    <property type="entry name" value="Znf_PHD-finger"/>
</dbReference>
<feature type="compositionally biased region" description="Acidic residues" evidence="8">
    <location>
        <begin position="229"/>
        <end position="238"/>
    </location>
</feature>
<dbReference type="SMART" id="SM00249">
    <property type="entry name" value="PHD"/>
    <property type="match status" value="1"/>
</dbReference>
<evidence type="ECO:0000256" key="1">
    <source>
        <dbReference type="ARBA" id="ARBA00004123"/>
    </source>
</evidence>
<keyword evidence="3" id="KW-0479">Metal-binding</keyword>
<dbReference type="InterPro" id="IPR011011">
    <property type="entry name" value="Znf_FYVE_PHD"/>
</dbReference>
<comment type="caution">
    <text evidence="10">The sequence shown here is derived from an EMBL/GenBank/DDBJ whole genome shotgun (WGS) entry which is preliminary data.</text>
</comment>
<dbReference type="CDD" id="cd17017">
    <property type="entry name" value="ING_Yng1p"/>
    <property type="match status" value="1"/>
</dbReference>
<feature type="compositionally biased region" description="Low complexity" evidence="8">
    <location>
        <begin position="496"/>
        <end position="517"/>
    </location>
</feature>
<keyword evidence="5" id="KW-0862">Zinc</keyword>
<dbReference type="InterPro" id="IPR024610">
    <property type="entry name" value="ING_N_histone-binding"/>
</dbReference>
<dbReference type="InterPro" id="IPR001965">
    <property type="entry name" value="Znf_PHD"/>
</dbReference>
<feature type="domain" description="PHD-type" evidence="9">
    <location>
        <begin position="774"/>
        <end position="825"/>
    </location>
</feature>
<dbReference type="InterPro" id="IPR028651">
    <property type="entry name" value="ING_fam"/>
</dbReference>
<dbReference type="PROSITE" id="PS01359">
    <property type="entry name" value="ZF_PHD_1"/>
    <property type="match status" value="1"/>
</dbReference>
<dbReference type="EMBL" id="JAZHXJ010000121">
    <property type="protein sequence ID" value="KAL1873461.1"/>
    <property type="molecule type" value="Genomic_DNA"/>
</dbReference>
<dbReference type="SMART" id="SM01408">
    <property type="entry name" value="ING"/>
    <property type="match status" value="1"/>
</dbReference>
<comment type="subcellular location">
    <subcellularLocation>
        <location evidence="1">Nucleus</location>
    </subcellularLocation>
</comment>
<dbReference type="PANTHER" id="PTHR10333:SF94">
    <property type="entry name" value="FINGER DOMAIN PROTEIN, PUTATIVE (AFU_ORTHOLOGUE AFUA_3G11940)-RELATED"/>
    <property type="match status" value="1"/>
</dbReference>
<protein>
    <recommendedName>
        <fullName evidence="9">PHD-type domain-containing protein</fullName>
    </recommendedName>
</protein>
<dbReference type="InterPro" id="IPR013083">
    <property type="entry name" value="Znf_RING/FYVE/PHD"/>
</dbReference>
<name>A0ABR3XCI9_9PEZI</name>
<evidence type="ECO:0000313" key="11">
    <source>
        <dbReference type="Proteomes" id="UP001586593"/>
    </source>
</evidence>
<proteinExistence type="inferred from homology"/>
<keyword evidence="4 7" id="KW-0863">Zinc-finger</keyword>
<evidence type="ECO:0000259" key="9">
    <source>
        <dbReference type="PROSITE" id="PS50016"/>
    </source>
</evidence>
<feature type="compositionally biased region" description="Basic and acidic residues" evidence="8">
    <location>
        <begin position="586"/>
        <end position="605"/>
    </location>
</feature>
<feature type="region of interest" description="Disordered" evidence="8">
    <location>
        <begin position="1"/>
        <end position="36"/>
    </location>
</feature>
<dbReference type="SUPFAM" id="SSF57903">
    <property type="entry name" value="FYVE/PHD zinc finger"/>
    <property type="match status" value="1"/>
</dbReference>
<reference evidence="10 11" key="1">
    <citation type="journal article" date="2024" name="Commun. Biol.">
        <title>Comparative genomic analysis of thermophilic fungi reveals convergent evolutionary adaptations and gene losses.</title>
        <authorList>
            <person name="Steindorff A.S."/>
            <person name="Aguilar-Pontes M.V."/>
            <person name="Robinson A.J."/>
            <person name="Andreopoulos B."/>
            <person name="LaButti K."/>
            <person name="Kuo A."/>
            <person name="Mondo S."/>
            <person name="Riley R."/>
            <person name="Otillar R."/>
            <person name="Haridas S."/>
            <person name="Lipzen A."/>
            <person name="Grimwood J."/>
            <person name="Schmutz J."/>
            <person name="Clum A."/>
            <person name="Reid I.D."/>
            <person name="Moisan M.C."/>
            <person name="Butler G."/>
            <person name="Nguyen T.T.M."/>
            <person name="Dewar K."/>
            <person name="Conant G."/>
            <person name="Drula E."/>
            <person name="Henrissat B."/>
            <person name="Hansel C."/>
            <person name="Singer S."/>
            <person name="Hutchinson M.I."/>
            <person name="de Vries R.P."/>
            <person name="Natvig D.O."/>
            <person name="Powell A.J."/>
            <person name="Tsang A."/>
            <person name="Grigoriev I.V."/>
        </authorList>
    </citation>
    <scope>NUCLEOTIDE SEQUENCE [LARGE SCALE GENOMIC DNA]</scope>
    <source>
        <strain evidence="10 11">ATCC 24622</strain>
    </source>
</reference>
<evidence type="ECO:0000256" key="2">
    <source>
        <dbReference type="ARBA" id="ARBA00010210"/>
    </source>
</evidence>